<organism evidence="1 2">
    <name type="scientific">Acetomicrobium mobile (strain ATCC BAA-54 / DSM 13181 / JCM 12221 / NGA)</name>
    <name type="common">Anaerobaculum mobile</name>
    <dbReference type="NCBI Taxonomy" id="891968"/>
    <lineage>
        <taxon>Bacteria</taxon>
        <taxon>Thermotogati</taxon>
        <taxon>Synergistota</taxon>
        <taxon>Synergistia</taxon>
        <taxon>Synergistales</taxon>
        <taxon>Acetomicrobiaceae</taxon>
        <taxon>Acetomicrobium</taxon>
    </lineage>
</organism>
<evidence type="ECO:0000313" key="2">
    <source>
        <dbReference type="Proteomes" id="UP000006061"/>
    </source>
</evidence>
<evidence type="ECO:0008006" key="3">
    <source>
        <dbReference type="Google" id="ProtNLM"/>
    </source>
</evidence>
<dbReference type="eggNOG" id="COG1143">
    <property type="taxonomic scope" value="Bacteria"/>
</dbReference>
<name>I4BY22_ACEMN</name>
<protein>
    <recommendedName>
        <fullName evidence="3">DUF4007 domain-containing protein</fullName>
    </recommendedName>
</protein>
<reference evidence="2" key="1">
    <citation type="journal article" date="2013" name="Stand. Genomic Sci.">
        <title>Complete genome sequence of the moderate thermophile Anaerobaculum mobile type strain (NGA(T)).</title>
        <authorList>
            <person name="Mavromatis K."/>
            <person name="Stackebrandt E."/>
            <person name="Held B."/>
            <person name="Lapidus A."/>
            <person name="Nolan M."/>
            <person name="Lucas S."/>
            <person name="Hammon N."/>
            <person name="Deshpande S."/>
            <person name="Cheng J.F."/>
            <person name="Tapia R."/>
            <person name="Goodwin L.A."/>
            <person name="Pitluck S."/>
            <person name="Liolios K."/>
            <person name="Pagani I."/>
            <person name="Ivanova N."/>
            <person name="Mikhailova N."/>
            <person name="Huntemann M."/>
            <person name="Pati A."/>
            <person name="Chen A."/>
            <person name="Palaniappan K."/>
            <person name="Land M."/>
            <person name="Rohde M."/>
            <person name="Spring S."/>
            <person name="Goker M."/>
            <person name="Woyke T."/>
            <person name="Detter J.C."/>
            <person name="Bristow J."/>
            <person name="Eisen J.A."/>
            <person name="Markowitz V."/>
            <person name="Hugenholtz P."/>
            <person name="Klenk H.P."/>
            <person name="Kyrpides N.C."/>
        </authorList>
    </citation>
    <scope>NUCLEOTIDE SEQUENCE</scope>
    <source>
        <strain evidence="2">ATCC BAA-54 / DSM 13181 / NGA</strain>
    </source>
</reference>
<dbReference type="AlphaFoldDB" id="I4BY22"/>
<dbReference type="HOGENOM" id="CLU_1064493_0_0_0"/>
<sequence>MSNWYYEKGWTRHRIFGLRKEWLEFYLSDREGWRQNSTLGNRQVDSFATWLKTAGIEDKKGNLTALGMEFIRRGVDDLSLWELLWVNVVFSFPTARWYAHLGLGTWSTTELKAMLEQSVPRLAERTVINAIMELAGLLERTPVGKELGQGHVGGNKPRRISRIGREPNDSAIIHSIGKLYLQQDRTILPWSESLAWPWVVFGCSLDSILERLIKMDQDYFMIDDKGIIICRSEKEEWQCGDIAISWL</sequence>
<evidence type="ECO:0000313" key="1">
    <source>
        <dbReference type="EMBL" id="AFM22179.1"/>
    </source>
</evidence>
<accession>I4BY22</accession>
<dbReference type="EMBL" id="CP003198">
    <property type="protein sequence ID" value="AFM22179.1"/>
    <property type="molecule type" value="Genomic_DNA"/>
</dbReference>
<proteinExistence type="predicted"/>
<dbReference type="KEGG" id="amo:Anamo_1581"/>
<dbReference type="STRING" id="891968.Anamo_1581"/>
<gene>
    <name evidence="1" type="ordered locus">Anamo_1581</name>
</gene>
<keyword evidence="2" id="KW-1185">Reference proteome</keyword>
<dbReference type="Proteomes" id="UP000006061">
    <property type="component" value="Chromosome"/>
</dbReference>